<evidence type="ECO:0000256" key="10">
    <source>
        <dbReference type="ARBA" id="ARBA00022840"/>
    </source>
</evidence>
<keyword evidence="7 14" id="KW-0812">Transmembrane</keyword>
<evidence type="ECO:0000256" key="3">
    <source>
        <dbReference type="ARBA" id="ARBA00012438"/>
    </source>
</evidence>
<evidence type="ECO:0000256" key="2">
    <source>
        <dbReference type="ARBA" id="ARBA00004651"/>
    </source>
</evidence>
<dbReference type="PANTHER" id="PTHR45528">
    <property type="entry name" value="SENSOR HISTIDINE KINASE CPXA"/>
    <property type="match status" value="1"/>
</dbReference>
<dbReference type="Gene3D" id="3.30.450.210">
    <property type="entry name" value="Two-component sensor protein CpxA, periplasmic domain"/>
    <property type="match status" value="1"/>
</dbReference>
<keyword evidence="12" id="KW-0902">Two-component regulatory system</keyword>
<organism evidence="17 18">
    <name type="scientific">Haemophilus haemolyticus</name>
    <dbReference type="NCBI Taxonomy" id="726"/>
    <lineage>
        <taxon>Bacteria</taxon>
        <taxon>Pseudomonadati</taxon>
        <taxon>Pseudomonadota</taxon>
        <taxon>Gammaproteobacteria</taxon>
        <taxon>Pasteurellales</taxon>
        <taxon>Pasteurellaceae</taxon>
        <taxon>Haemophilus</taxon>
    </lineage>
</organism>
<feature type="domain" description="HAMP" evidence="16">
    <location>
        <begin position="187"/>
        <end position="241"/>
    </location>
</feature>
<dbReference type="Proteomes" id="UP000318695">
    <property type="component" value="Unassembled WGS sequence"/>
</dbReference>
<evidence type="ECO:0000256" key="1">
    <source>
        <dbReference type="ARBA" id="ARBA00000085"/>
    </source>
</evidence>
<feature type="transmembrane region" description="Helical" evidence="14">
    <location>
        <begin position="12"/>
        <end position="37"/>
    </location>
</feature>
<feature type="domain" description="Histidine kinase" evidence="15">
    <location>
        <begin position="249"/>
        <end position="468"/>
    </location>
</feature>
<name>A0A502JWP8_HAEHA</name>
<dbReference type="CDD" id="cd00082">
    <property type="entry name" value="HisKA"/>
    <property type="match status" value="1"/>
</dbReference>
<dbReference type="CDD" id="cd06225">
    <property type="entry name" value="HAMP"/>
    <property type="match status" value="1"/>
</dbReference>
<dbReference type="EC" id="2.7.13.3" evidence="3"/>
<evidence type="ECO:0000313" key="18">
    <source>
        <dbReference type="Proteomes" id="UP000318695"/>
    </source>
</evidence>
<accession>A0A502JWP8</accession>
<dbReference type="InterPro" id="IPR003594">
    <property type="entry name" value="HATPase_dom"/>
</dbReference>
<keyword evidence="4" id="KW-1003">Cell membrane</keyword>
<dbReference type="PANTHER" id="PTHR45528:SF1">
    <property type="entry name" value="SENSOR HISTIDINE KINASE CPXA"/>
    <property type="match status" value="1"/>
</dbReference>
<dbReference type="Pfam" id="PF00672">
    <property type="entry name" value="HAMP"/>
    <property type="match status" value="1"/>
</dbReference>
<dbReference type="SUPFAM" id="SSF55874">
    <property type="entry name" value="ATPase domain of HSP90 chaperone/DNA topoisomerase II/histidine kinase"/>
    <property type="match status" value="1"/>
</dbReference>
<dbReference type="PROSITE" id="PS50109">
    <property type="entry name" value="HIS_KIN"/>
    <property type="match status" value="1"/>
</dbReference>
<sequence length="470" mass="54153">MKLTKIFNINQLAIRTFSVFWIAFFAMMTLIVIMPYFDLRIYTPLKESEVINYQKRIMDTIRNKQLSNLLVEAPVLPTDKYNPYRPVLVNLQTQNILGELPEERDAILAFSVVSDDFSHPKRKTFNDLQIVGPFQIYLSDKPDEYALFFINHINPQQAILNYLFDNPAMLGFLILLITTPLLWWFTKTIVTPISRLQEAANSVALGNFKIDRNLSLSGPLELRQVGRSFNRMSTAIDNLISNQQSLLSSISHELKTPLARLQLATALVRHECGETDSVKRIEREIGRMDKMISELLLLSRQKMNSQMERDIFYANTLWTDIIKDAKFEAEQRGIAFLTNIRLPKNELQLNGNFRLLESAVENIVTNALKYTKDKIELHIFIQEEEEEEEEEFLRIRIDDNGSGVHPDEFEKIFKPFYRVDETRTRTTGGTGLGLAIVSNVIQEHQGKVWAEKSPLGGLAVTIRLPLWISN</sequence>
<reference evidence="17 18" key="1">
    <citation type="submission" date="2019-01" db="EMBL/GenBank/DDBJ databases">
        <title>Comparative genomic analysis identifies haemin-independent Haemophilus haemolyticus: a formal re-classification of Haemophilus intermedius.</title>
        <authorList>
            <person name="Harris T.M."/>
            <person name="Price E.P."/>
            <person name="Sarovich D.S."/>
            <person name="Norskov-Lauritsen N."/>
            <person name="Beissbarth J."/>
            <person name="Chang A.B."/>
            <person name="Smith-Vaughan H.C."/>
        </authorList>
    </citation>
    <scope>NUCLEOTIDE SEQUENCE [LARGE SCALE GENOMIC DNA]</scope>
    <source>
        <strain evidence="17 18">CCUG 30218</strain>
    </source>
</reference>
<evidence type="ECO:0000313" key="17">
    <source>
        <dbReference type="EMBL" id="TPH01939.1"/>
    </source>
</evidence>
<keyword evidence="8" id="KW-0547">Nucleotide-binding</keyword>
<evidence type="ECO:0000256" key="4">
    <source>
        <dbReference type="ARBA" id="ARBA00022475"/>
    </source>
</evidence>
<evidence type="ECO:0000256" key="6">
    <source>
        <dbReference type="ARBA" id="ARBA00022679"/>
    </source>
</evidence>
<dbReference type="GO" id="GO:0000155">
    <property type="term" value="F:phosphorelay sensor kinase activity"/>
    <property type="evidence" value="ECO:0007669"/>
    <property type="project" value="InterPro"/>
</dbReference>
<keyword evidence="11 14" id="KW-1133">Transmembrane helix</keyword>
<dbReference type="AlphaFoldDB" id="A0A502JWP8"/>
<dbReference type="SUPFAM" id="SSF47384">
    <property type="entry name" value="Homodimeric domain of signal transducing histidine kinase"/>
    <property type="match status" value="1"/>
</dbReference>
<dbReference type="InterPro" id="IPR036890">
    <property type="entry name" value="HATPase_C_sf"/>
</dbReference>
<protein>
    <recommendedName>
        <fullName evidence="3">histidine kinase</fullName>
        <ecNumber evidence="3">2.7.13.3</ecNumber>
    </recommendedName>
</protein>
<feature type="transmembrane region" description="Helical" evidence="14">
    <location>
        <begin position="168"/>
        <end position="186"/>
    </location>
</feature>
<evidence type="ECO:0000256" key="5">
    <source>
        <dbReference type="ARBA" id="ARBA00022553"/>
    </source>
</evidence>
<dbReference type="Pfam" id="PF00512">
    <property type="entry name" value="HisKA"/>
    <property type="match status" value="1"/>
</dbReference>
<evidence type="ECO:0000256" key="11">
    <source>
        <dbReference type="ARBA" id="ARBA00022989"/>
    </source>
</evidence>
<dbReference type="InterPro" id="IPR004358">
    <property type="entry name" value="Sig_transdc_His_kin-like_C"/>
</dbReference>
<evidence type="ECO:0000256" key="12">
    <source>
        <dbReference type="ARBA" id="ARBA00023012"/>
    </source>
</evidence>
<dbReference type="SMART" id="SM00388">
    <property type="entry name" value="HisKA"/>
    <property type="match status" value="1"/>
</dbReference>
<dbReference type="Gene3D" id="6.10.340.10">
    <property type="match status" value="1"/>
</dbReference>
<dbReference type="InterPro" id="IPR050398">
    <property type="entry name" value="HssS/ArlS-like"/>
</dbReference>
<evidence type="ECO:0000256" key="14">
    <source>
        <dbReference type="SAM" id="Phobius"/>
    </source>
</evidence>
<dbReference type="Gene3D" id="1.10.287.130">
    <property type="match status" value="1"/>
</dbReference>
<evidence type="ECO:0000259" key="16">
    <source>
        <dbReference type="PROSITE" id="PS50885"/>
    </source>
</evidence>
<dbReference type="Pfam" id="PF02518">
    <property type="entry name" value="HATPase_c"/>
    <property type="match status" value="1"/>
</dbReference>
<keyword evidence="13 14" id="KW-0472">Membrane</keyword>
<dbReference type="GO" id="GO:0005886">
    <property type="term" value="C:plasma membrane"/>
    <property type="evidence" value="ECO:0007669"/>
    <property type="project" value="UniProtKB-SubCell"/>
</dbReference>
<dbReference type="NCBIfam" id="NF007007">
    <property type="entry name" value="PRK09470.1"/>
    <property type="match status" value="1"/>
</dbReference>
<comment type="catalytic activity">
    <reaction evidence="1">
        <text>ATP + protein L-histidine = ADP + protein N-phospho-L-histidine.</text>
        <dbReference type="EC" id="2.7.13.3"/>
    </reaction>
</comment>
<dbReference type="SMART" id="SM00387">
    <property type="entry name" value="HATPase_c"/>
    <property type="match status" value="1"/>
</dbReference>
<evidence type="ECO:0000256" key="9">
    <source>
        <dbReference type="ARBA" id="ARBA00022777"/>
    </source>
</evidence>
<dbReference type="InterPro" id="IPR036097">
    <property type="entry name" value="HisK_dim/P_sf"/>
</dbReference>
<dbReference type="InterPro" id="IPR058125">
    <property type="entry name" value="CpxA"/>
</dbReference>
<dbReference type="FunFam" id="3.30.565.10:FF:000011">
    <property type="entry name" value="Sensor histidine kinase CpxA"/>
    <property type="match status" value="1"/>
</dbReference>
<evidence type="ECO:0000256" key="13">
    <source>
        <dbReference type="ARBA" id="ARBA00023136"/>
    </source>
</evidence>
<dbReference type="SMART" id="SM00304">
    <property type="entry name" value="HAMP"/>
    <property type="match status" value="1"/>
</dbReference>
<comment type="subcellular location">
    <subcellularLocation>
        <location evidence="2">Cell membrane</location>
        <topology evidence="2">Multi-pass membrane protein</topology>
    </subcellularLocation>
</comment>
<keyword evidence="5" id="KW-0597">Phosphoprotein</keyword>
<keyword evidence="10" id="KW-0067">ATP-binding</keyword>
<dbReference type="InterPro" id="IPR005467">
    <property type="entry name" value="His_kinase_dom"/>
</dbReference>
<dbReference type="PRINTS" id="PR00344">
    <property type="entry name" value="BCTRLSENSOR"/>
</dbReference>
<evidence type="ECO:0000256" key="7">
    <source>
        <dbReference type="ARBA" id="ARBA00022692"/>
    </source>
</evidence>
<gene>
    <name evidence="17" type="primary">cpxA</name>
    <name evidence="17" type="ORF">EUX54_00775</name>
</gene>
<dbReference type="GO" id="GO:0005524">
    <property type="term" value="F:ATP binding"/>
    <property type="evidence" value="ECO:0007669"/>
    <property type="project" value="UniProtKB-KW"/>
</dbReference>
<dbReference type="RefSeq" id="WP_140577964.1">
    <property type="nucleotide sequence ID" value="NZ_SDPI01000001.1"/>
</dbReference>
<evidence type="ECO:0000259" key="15">
    <source>
        <dbReference type="PROSITE" id="PS50109"/>
    </source>
</evidence>
<dbReference type="Gene3D" id="3.30.565.10">
    <property type="entry name" value="Histidine kinase-like ATPase, C-terminal domain"/>
    <property type="match status" value="1"/>
</dbReference>
<dbReference type="InterPro" id="IPR003660">
    <property type="entry name" value="HAMP_dom"/>
</dbReference>
<comment type="caution">
    <text evidence="17">The sequence shown here is derived from an EMBL/GenBank/DDBJ whole genome shotgun (WGS) entry which is preliminary data.</text>
</comment>
<keyword evidence="9 17" id="KW-0418">Kinase</keyword>
<proteinExistence type="predicted"/>
<dbReference type="PROSITE" id="PS50885">
    <property type="entry name" value="HAMP"/>
    <property type="match status" value="1"/>
</dbReference>
<keyword evidence="6" id="KW-0808">Transferase</keyword>
<evidence type="ECO:0000256" key="8">
    <source>
        <dbReference type="ARBA" id="ARBA00022741"/>
    </source>
</evidence>
<dbReference type="InterPro" id="IPR003661">
    <property type="entry name" value="HisK_dim/P_dom"/>
</dbReference>
<dbReference type="InterPro" id="IPR038515">
    <property type="entry name" value="CpxA_peri_sf"/>
</dbReference>
<dbReference type="EMBL" id="SDPI01000001">
    <property type="protein sequence ID" value="TPH01939.1"/>
    <property type="molecule type" value="Genomic_DNA"/>
</dbReference>